<accession>A0AA91VC00</accession>
<name>A0AA91VC00_9BACI</name>
<evidence type="ECO:0000313" key="4">
    <source>
        <dbReference type="Proteomes" id="UP000221020"/>
    </source>
</evidence>
<sequence length="191" mass="21010">MVEVPGQEKSADEKKLEEKRAKDAARKRAARANKTKTTTRKKPSANDAAQLKVLLLTTSQIMSMRPGMEMWLLTEEEVDNIVIPLNNILAKNDGVGNVMSEYADHIALVIAAFTIFVPKFLMWMKQRNEKRKQEVTHYARPIRNDSTTGQSGGHESGKAQTDHGTNDGQASVSSTGFGGQLATFIPPNATI</sequence>
<keyword evidence="2" id="KW-0812">Transmembrane</keyword>
<comment type="caution">
    <text evidence="3">The sequence shown here is derived from an EMBL/GenBank/DDBJ whole genome shotgun (WGS) entry which is preliminary data.</text>
</comment>
<feature type="compositionally biased region" description="Basic and acidic residues" evidence="1">
    <location>
        <begin position="155"/>
        <end position="165"/>
    </location>
</feature>
<feature type="compositionally biased region" description="Basic and acidic residues" evidence="1">
    <location>
        <begin position="9"/>
        <end position="26"/>
    </location>
</feature>
<gene>
    <name evidence="3" type="ORF">CON65_12575</name>
</gene>
<reference evidence="3 4" key="1">
    <citation type="submission" date="2017-09" db="EMBL/GenBank/DDBJ databases">
        <title>Large-scale bioinformatics analysis of Bacillus genomes uncovers conserved roles of natural products in bacterial physiology.</title>
        <authorList>
            <consortium name="Agbiome Team Llc"/>
            <person name="Bleich R.M."/>
            <person name="Grubbs K.J."/>
            <person name="Santa Maria K.C."/>
            <person name="Allen S.E."/>
            <person name="Farag S."/>
            <person name="Shank E.A."/>
            <person name="Bowers A."/>
        </authorList>
    </citation>
    <scope>NUCLEOTIDE SEQUENCE [LARGE SCALE GENOMIC DNA]</scope>
    <source>
        <strain evidence="3 4">AFS092012</strain>
    </source>
</reference>
<dbReference type="EMBL" id="NVOR01000038">
    <property type="protein sequence ID" value="PED82312.1"/>
    <property type="molecule type" value="Genomic_DNA"/>
</dbReference>
<feature type="compositionally biased region" description="Polar residues" evidence="1">
    <location>
        <begin position="166"/>
        <end position="175"/>
    </location>
</feature>
<dbReference type="Proteomes" id="UP000221020">
    <property type="component" value="Unassembled WGS sequence"/>
</dbReference>
<dbReference type="AlphaFoldDB" id="A0AA91VC00"/>
<proteinExistence type="predicted"/>
<feature type="region of interest" description="Disordered" evidence="1">
    <location>
        <begin position="1"/>
        <end position="45"/>
    </location>
</feature>
<evidence type="ECO:0000256" key="2">
    <source>
        <dbReference type="SAM" id="Phobius"/>
    </source>
</evidence>
<feature type="compositionally biased region" description="Basic residues" evidence="1">
    <location>
        <begin position="27"/>
        <end position="43"/>
    </location>
</feature>
<keyword evidence="2" id="KW-1133">Transmembrane helix</keyword>
<organism evidence="3 4">
    <name type="scientific">Bacillus pseudomycoides</name>
    <dbReference type="NCBI Taxonomy" id="64104"/>
    <lineage>
        <taxon>Bacteria</taxon>
        <taxon>Bacillati</taxon>
        <taxon>Bacillota</taxon>
        <taxon>Bacilli</taxon>
        <taxon>Bacillales</taxon>
        <taxon>Bacillaceae</taxon>
        <taxon>Bacillus</taxon>
        <taxon>Bacillus cereus group</taxon>
    </lineage>
</organism>
<keyword evidence="2" id="KW-0472">Membrane</keyword>
<feature type="transmembrane region" description="Helical" evidence="2">
    <location>
        <begin position="102"/>
        <end position="122"/>
    </location>
</feature>
<protein>
    <submittedName>
        <fullName evidence="3">Uncharacterized protein</fullName>
    </submittedName>
</protein>
<evidence type="ECO:0000256" key="1">
    <source>
        <dbReference type="SAM" id="MobiDB-lite"/>
    </source>
</evidence>
<feature type="region of interest" description="Disordered" evidence="1">
    <location>
        <begin position="133"/>
        <end position="179"/>
    </location>
</feature>
<evidence type="ECO:0000313" key="3">
    <source>
        <dbReference type="EMBL" id="PED82312.1"/>
    </source>
</evidence>